<dbReference type="InterPro" id="IPR000436">
    <property type="entry name" value="Sushi_SCR_CCP_dom"/>
</dbReference>
<dbReference type="SMART" id="SM00020">
    <property type="entry name" value="Tryp_SPc"/>
    <property type="match status" value="1"/>
</dbReference>
<feature type="modified residue" description="(3R)-3-hydroxyasparagine" evidence="19">
    <location>
        <position position="151"/>
    </location>
</feature>
<dbReference type="CDD" id="cd00190">
    <property type="entry name" value="Tryp_SPc"/>
    <property type="match status" value="1"/>
</dbReference>
<evidence type="ECO:0000256" key="11">
    <source>
        <dbReference type="ARBA" id="ARBA00022825"/>
    </source>
</evidence>
<evidence type="ECO:0000313" key="28">
    <source>
        <dbReference type="Proteomes" id="UP000265140"/>
    </source>
</evidence>
<feature type="binding site" evidence="20">
    <location>
        <position position="117"/>
    </location>
    <ligand>
        <name>Ca(2+)</name>
        <dbReference type="ChEBI" id="CHEBI:29108"/>
        <label>1</label>
    </ligand>
</feature>
<keyword evidence="5 22" id="KW-0768">Sushi</keyword>
<feature type="binding site" evidence="20">
    <location>
        <position position="136"/>
    </location>
    <ligand>
        <name>Ca(2+)</name>
        <dbReference type="ChEBI" id="CHEBI:29108"/>
        <label>2</label>
    </ligand>
</feature>
<dbReference type="SUPFAM" id="SSF49854">
    <property type="entry name" value="Spermadhesin, CUB domain"/>
    <property type="match status" value="2"/>
</dbReference>
<feature type="disulfide bond" evidence="18">
    <location>
        <begin position="293"/>
        <end position="337"/>
    </location>
</feature>
<dbReference type="Pfam" id="PF00431">
    <property type="entry name" value="CUB"/>
    <property type="match status" value="2"/>
</dbReference>
<dbReference type="FunFam" id="2.10.25.10:FF:000059">
    <property type="entry name" value="Mannan-binding lectin serine protease 1"/>
    <property type="match status" value="1"/>
</dbReference>
<evidence type="ECO:0000256" key="13">
    <source>
        <dbReference type="ARBA" id="ARBA00022875"/>
    </source>
</evidence>
<evidence type="ECO:0000256" key="23">
    <source>
        <dbReference type="SAM" id="SignalP"/>
    </source>
</evidence>
<dbReference type="PROSITE" id="PS50240">
    <property type="entry name" value="TRYPSIN_DOM"/>
    <property type="match status" value="1"/>
</dbReference>
<dbReference type="SUPFAM" id="SSF57535">
    <property type="entry name" value="Complement control module/SCR domain"/>
    <property type="match status" value="2"/>
</dbReference>
<evidence type="ECO:0000256" key="5">
    <source>
        <dbReference type="ARBA" id="ARBA00022659"/>
    </source>
</evidence>
<comment type="subcellular location">
    <subcellularLocation>
        <location evidence="1">Secreted</location>
    </subcellularLocation>
</comment>
<keyword evidence="4" id="KW-0399">Innate immunity</keyword>
<keyword evidence="2" id="KW-0964">Secreted</keyword>
<feature type="disulfide bond" evidence="18 21">
    <location>
        <begin position="177"/>
        <end position="204"/>
    </location>
</feature>
<feature type="binding site" evidence="20">
    <location>
        <position position="152"/>
    </location>
    <ligand>
        <name>Ca(2+)</name>
        <dbReference type="ChEBI" id="CHEBI:29108"/>
        <label>2</label>
    </ligand>
</feature>
<dbReference type="PANTHER" id="PTHR24255">
    <property type="entry name" value="COMPLEMENT COMPONENT 1, S SUBCOMPONENT-RELATED"/>
    <property type="match status" value="1"/>
</dbReference>
<feature type="binding site" evidence="20">
    <location>
        <position position="115"/>
    </location>
    <ligand>
        <name>Ca(2+)</name>
        <dbReference type="ChEBI" id="CHEBI:29108"/>
        <label>1</label>
    </ligand>
</feature>
<keyword evidence="16 19" id="KW-0379">Hydroxylation</keyword>
<dbReference type="GO" id="GO:0031638">
    <property type="term" value="P:zymogen activation"/>
    <property type="evidence" value="ECO:0007669"/>
    <property type="project" value="TreeGrafter"/>
</dbReference>
<feature type="disulfide bond" evidence="18">
    <location>
        <begin position="137"/>
        <end position="149"/>
    </location>
</feature>
<keyword evidence="19" id="KW-0597">Phosphoprotein</keyword>
<dbReference type="GO" id="GO:0004252">
    <property type="term" value="F:serine-type endopeptidase activity"/>
    <property type="evidence" value="ECO:0007669"/>
    <property type="project" value="InterPro"/>
</dbReference>
<dbReference type="Gene3D" id="2.60.120.290">
    <property type="entry name" value="Spermadhesin, CUB domain"/>
    <property type="match status" value="2"/>
</dbReference>
<evidence type="ECO:0000256" key="15">
    <source>
        <dbReference type="ARBA" id="ARBA00023180"/>
    </source>
</evidence>
<dbReference type="PIRSF" id="PIRSF001155">
    <property type="entry name" value="C1r_C1s_MASP"/>
    <property type="match status" value="1"/>
</dbReference>
<dbReference type="Ensembl" id="ENSELUT00000028377.3">
    <property type="protein sequence ID" value="ENSELUP00000038152.3"/>
    <property type="gene ID" value="ENSELUG00000017961.3"/>
</dbReference>
<keyword evidence="9" id="KW-0677">Repeat</keyword>
<feature type="domain" description="CUB" evidence="24">
    <location>
        <begin position="7"/>
        <end position="132"/>
    </location>
</feature>
<evidence type="ECO:0000259" key="25">
    <source>
        <dbReference type="PROSITE" id="PS50240"/>
    </source>
</evidence>
<dbReference type="PRINTS" id="PR00722">
    <property type="entry name" value="CHYMOTRYPSIN"/>
</dbReference>
<keyword evidence="3" id="KW-0245">EGF-like domain</keyword>
<keyword evidence="15" id="KW-0325">Glycoprotein</keyword>
<evidence type="ECO:0000256" key="2">
    <source>
        <dbReference type="ARBA" id="ARBA00022525"/>
    </source>
</evidence>
<feature type="binding site" evidence="20">
    <location>
        <position position="155"/>
    </location>
    <ligand>
        <name>Ca(2+)</name>
        <dbReference type="ChEBI" id="CHEBI:29108"/>
        <label>2</label>
    </ligand>
</feature>
<evidence type="ECO:0000256" key="7">
    <source>
        <dbReference type="ARBA" id="ARBA00022723"/>
    </source>
</evidence>
<keyword evidence="7 20" id="KW-0479">Metal-binding</keyword>
<feature type="disulfide bond" evidence="18">
    <location>
        <begin position="160"/>
        <end position="173"/>
    </location>
</feature>
<dbReference type="InterPro" id="IPR043504">
    <property type="entry name" value="Peptidase_S1_PA_chymotrypsin"/>
</dbReference>
<evidence type="ECO:0000256" key="16">
    <source>
        <dbReference type="ARBA" id="ARBA00023278"/>
    </source>
</evidence>
<feature type="binding site" evidence="20">
    <location>
        <position position="69"/>
    </location>
    <ligand>
        <name>Ca(2+)</name>
        <dbReference type="ChEBI" id="CHEBI:29108"/>
        <label>1</label>
    </ligand>
</feature>
<dbReference type="STRING" id="8010.ENSELUP00000038152"/>
<evidence type="ECO:0000256" key="1">
    <source>
        <dbReference type="ARBA" id="ARBA00004613"/>
    </source>
</evidence>
<reference evidence="27" key="4">
    <citation type="submission" date="2025-09" db="UniProtKB">
        <authorList>
            <consortium name="Ensembl"/>
        </authorList>
    </citation>
    <scope>IDENTIFICATION</scope>
</reference>
<feature type="disulfide bond" evidence="18">
    <location>
        <begin position="234"/>
        <end position="251"/>
    </location>
</feature>
<evidence type="ECO:0000259" key="24">
    <source>
        <dbReference type="PROSITE" id="PS01180"/>
    </source>
</evidence>
<dbReference type="InterPro" id="IPR001314">
    <property type="entry name" value="Peptidase_S1A"/>
</dbReference>
<dbReference type="PROSITE" id="PS50923">
    <property type="entry name" value="SUSHI"/>
    <property type="match status" value="2"/>
</dbReference>
<dbReference type="InterPro" id="IPR035976">
    <property type="entry name" value="Sushi/SCR/CCP_sf"/>
</dbReference>
<dbReference type="Bgee" id="ENSELUG00000017961">
    <property type="expression patterns" value="Expressed in spleen and 14 other cell types or tissues"/>
</dbReference>
<evidence type="ECO:0000259" key="26">
    <source>
        <dbReference type="PROSITE" id="PS50923"/>
    </source>
</evidence>
<dbReference type="GO" id="GO:0072562">
    <property type="term" value="C:blood microparticle"/>
    <property type="evidence" value="ECO:0007669"/>
    <property type="project" value="TreeGrafter"/>
</dbReference>
<evidence type="ECO:0000256" key="19">
    <source>
        <dbReference type="PIRSR" id="PIRSR001155-3"/>
    </source>
</evidence>
<evidence type="ECO:0000256" key="20">
    <source>
        <dbReference type="PIRSR" id="PIRSR001155-4"/>
    </source>
</evidence>
<dbReference type="GO" id="GO:0006958">
    <property type="term" value="P:complement activation, classical pathway"/>
    <property type="evidence" value="ECO:0007669"/>
    <property type="project" value="UniProtKB-KW"/>
</dbReference>
<feature type="domain" description="Sushi" evidence="26">
    <location>
        <begin position="291"/>
        <end position="351"/>
    </location>
</feature>
<dbReference type="Gene3D" id="2.10.70.10">
    <property type="entry name" value="Complement Module, domain 1"/>
    <property type="match status" value="2"/>
</dbReference>
<evidence type="ECO:0000256" key="18">
    <source>
        <dbReference type="PIRSR" id="PIRSR001155-2"/>
    </source>
</evidence>
<name>A0A3P9ABN9_ESOLU</name>
<evidence type="ECO:0000313" key="27">
    <source>
        <dbReference type="Ensembl" id="ENSELUP00000038152.3"/>
    </source>
</evidence>
<dbReference type="InterPro" id="IPR000859">
    <property type="entry name" value="CUB_dom"/>
</dbReference>
<protein>
    <recommendedName>
        <fullName evidence="29">Complement component 1, s subcomponent</fullName>
    </recommendedName>
</protein>
<dbReference type="GO" id="GO:0045087">
    <property type="term" value="P:innate immune response"/>
    <property type="evidence" value="ECO:0007669"/>
    <property type="project" value="UniProtKB-KW"/>
</dbReference>
<dbReference type="InterPro" id="IPR035914">
    <property type="entry name" value="Sperma_CUB_dom_sf"/>
</dbReference>
<feature type="modified residue" description="Phosphoserine; by CK2" evidence="19">
    <location>
        <position position="190"/>
    </location>
</feature>
<feature type="chain" id="PRO_5044270308" description="Complement component 1, s subcomponent" evidence="23">
    <location>
        <begin position="18"/>
        <end position="700"/>
    </location>
</feature>
<dbReference type="InterPro" id="IPR018097">
    <property type="entry name" value="EGF_Ca-bd_CS"/>
</dbReference>
<dbReference type="InterPro" id="IPR009003">
    <property type="entry name" value="Peptidase_S1_PA"/>
</dbReference>
<feature type="disulfide bond" evidence="18">
    <location>
        <begin position="628"/>
        <end position="663"/>
    </location>
</feature>
<feature type="disulfide bond" evidence="18">
    <location>
        <begin position="599"/>
        <end position="619"/>
    </location>
</feature>
<dbReference type="InterPro" id="IPR024175">
    <property type="entry name" value="Pept_S1A_C1r/C1S/mannan-bd"/>
</dbReference>
<dbReference type="CDD" id="cd00054">
    <property type="entry name" value="EGF_CA"/>
    <property type="match status" value="1"/>
</dbReference>
<evidence type="ECO:0000256" key="8">
    <source>
        <dbReference type="ARBA" id="ARBA00022729"/>
    </source>
</evidence>
<dbReference type="SUPFAM" id="SSF50494">
    <property type="entry name" value="Trypsin-like serine proteases"/>
    <property type="match status" value="1"/>
</dbReference>
<dbReference type="InterPro" id="IPR000742">
    <property type="entry name" value="EGF"/>
</dbReference>
<feature type="active site" description="Charge relay system" evidence="17">
    <location>
        <position position="471"/>
    </location>
</feature>
<evidence type="ECO:0000256" key="4">
    <source>
        <dbReference type="ARBA" id="ARBA00022588"/>
    </source>
</evidence>
<dbReference type="CDD" id="cd00033">
    <property type="entry name" value="CCP"/>
    <property type="match status" value="1"/>
</dbReference>
<keyword evidence="11" id="KW-0720">Serine protease</keyword>
<evidence type="ECO:0000256" key="17">
    <source>
        <dbReference type="PIRSR" id="PIRSR001155-1"/>
    </source>
</evidence>
<evidence type="ECO:0000256" key="12">
    <source>
        <dbReference type="ARBA" id="ARBA00022859"/>
    </source>
</evidence>
<dbReference type="InterPro" id="IPR049883">
    <property type="entry name" value="NOTCH1_EGF-like"/>
</dbReference>
<keyword evidence="13" id="KW-0180">Complement pathway</keyword>
<dbReference type="SMART" id="SM00042">
    <property type="entry name" value="CUB"/>
    <property type="match status" value="2"/>
</dbReference>
<dbReference type="InterPro" id="IPR001881">
    <property type="entry name" value="EGF-like_Ca-bd_dom"/>
</dbReference>
<dbReference type="InterPro" id="IPR001254">
    <property type="entry name" value="Trypsin_dom"/>
</dbReference>
<dbReference type="CDD" id="cd00041">
    <property type="entry name" value="CUB"/>
    <property type="match status" value="2"/>
</dbReference>
<dbReference type="Pfam" id="PF00084">
    <property type="entry name" value="Sushi"/>
    <property type="match status" value="2"/>
</dbReference>
<keyword evidence="12" id="KW-0391">Immunity</keyword>
<evidence type="ECO:0008006" key="29">
    <source>
        <dbReference type="Google" id="ProtNLM"/>
    </source>
</evidence>
<evidence type="ECO:0000256" key="10">
    <source>
        <dbReference type="ARBA" id="ARBA00022801"/>
    </source>
</evidence>
<dbReference type="Pfam" id="PF00089">
    <property type="entry name" value="Trypsin"/>
    <property type="match status" value="1"/>
</dbReference>
<dbReference type="GO" id="GO:0005509">
    <property type="term" value="F:calcium ion binding"/>
    <property type="evidence" value="ECO:0007669"/>
    <property type="project" value="InterPro"/>
</dbReference>
<keyword evidence="10" id="KW-0378">Hydrolase</keyword>
<evidence type="ECO:0000256" key="14">
    <source>
        <dbReference type="ARBA" id="ARBA00023157"/>
    </source>
</evidence>
<keyword evidence="8 23" id="KW-0732">Signal</keyword>
<dbReference type="Gene3D" id="2.40.10.10">
    <property type="entry name" value="Trypsin-like serine proteases"/>
    <property type="match status" value="1"/>
</dbReference>
<dbReference type="PANTHER" id="PTHR24255:SF29">
    <property type="entry name" value="COMPLEMENT COMPONENT 1, S SUBCOMPONENT"/>
    <property type="match status" value="1"/>
</dbReference>
<dbReference type="PROSITE" id="PS01180">
    <property type="entry name" value="CUB"/>
    <property type="match status" value="2"/>
</dbReference>
<evidence type="ECO:0000256" key="9">
    <source>
        <dbReference type="ARBA" id="ARBA00022737"/>
    </source>
</evidence>
<feature type="disulfide bond" evidence="18">
    <location>
        <begin position="66"/>
        <end position="84"/>
    </location>
</feature>
<keyword evidence="6" id="KW-0645">Protease</keyword>
<feature type="disulfide bond" evidence="18">
    <location>
        <begin position="383"/>
        <end position="416"/>
    </location>
</feature>
<feature type="binding site" evidence="20">
    <location>
        <position position="227"/>
    </location>
    <ligand>
        <name>Ca(2+)</name>
        <dbReference type="ChEBI" id="CHEBI:29108"/>
        <label>3</label>
    </ligand>
</feature>
<dbReference type="InterPro" id="IPR033116">
    <property type="entry name" value="TRYPSIN_SER"/>
</dbReference>
<dbReference type="PROSITE" id="PS00135">
    <property type="entry name" value="TRYPSIN_SER"/>
    <property type="match status" value="1"/>
</dbReference>
<comment type="caution">
    <text evidence="22">Lacks conserved residue(s) required for the propagation of feature annotation.</text>
</comment>
<dbReference type="FunFam" id="2.60.120.290:FF:000101">
    <property type="entry name" value="Complement component 1, s subcomponent"/>
    <property type="match status" value="1"/>
</dbReference>
<dbReference type="Gene3D" id="2.10.25.10">
    <property type="entry name" value="Laminin"/>
    <property type="match status" value="1"/>
</dbReference>
<feature type="disulfide bond" description="Interchain (between heavy and light chains)" evidence="18">
    <location>
        <begin position="420"/>
        <end position="549"/>
    </location>
</feature>
<dbReference type="SMART" id="SM00032">
    <property type="entry name" value="CCP"/>
    <property type="match status" value="2"/>
</dbReference>
<feature type="binding site" evidence="20">
    <location>
        <position position="151"/>
    </location>
    <ligand>
        <name>Ca(2+)</name>
        <dbReference type="ChEBI" id="CHEBI:29108"/>
        <label>2</label>
    </ligand>
</feature>
<feature type="disulfide bond" evidence="18">
    <location>
        <begin position="320"/>
        <end position="349"/>
    </location>
</feature>
<feature type="active site" description="Charge relay system" evidence="17">
    <location>
        <position position="632"/>
    </location>
</feature>
<dbReference type="PROSITE" id="PS00010">
    <property type="entry name" value="ASX_HYDROXYL"/>
    <property type="match status" value="1"/>
</dbReference>
<dbReference type="PROSITE" id="PS01187">
    <property type="entry name" value="EGF_CA"/>
    <property type="match status" value="1"/>
</dbReference>
<organism evidence="27 28">
    <name type="scientific">Esox lucius</name>
    <name type="common">Northern pike</name>
    <dbReference type="NCBI Taxonomy" id="8010"/>
    <lineage>
        <taxon>Eukaryota</taxon>
        <taxon>Metazoa</taxon>
        <taxon>Chordata</taxon>
        <taxon>Craniata</taxon>
        <taxon>Vertebrata</taxon>
        <taxon>Euteleostomi</taxon>
        <taxon>Actinopterygii</taxon>
        <taxon>Neopterygii</taxon>
        <taxon>Teleostei</taxon>
        <taxon>Protacanthopterygii</taxon>
        <taxon>Esociformes</taxon>
        <taxon>Esocidae</taxon>
        <taxon>Esox</taxon>
    </lineage>
</organism>
<feature type="signal peptide" evidence="23">
    <location>
        <begin position="1"/>
        <end position="17"/>
    </location>
</feature>
<comment type="PTM">
    <text evidence="19">The iron and 2-oxoglutarate dependent 3-hydroxylation of aspartate and asparagine is (R) stereospecific within EGF domains.</text>
</comment>
<feature type="active site" description="Charge relay system" evidence="17">
    <location>
        <position position="529"/>
    </location>
</feature>
<dbReference type="Pfam" id="PF07645">
    <property type="entry name" value="EGF_CA"/>
    <property type="match status" value="1"/>
</dbReference>
<reference evidence="27" key="2">
    <citation type="submission" date="2020-02" db="EMBL/GenBank/DDBJ databases">
        <title>Esox lucius (northern pike) genome, fEsoLuc1, primary haplotype.</title>
        <authorList>
            <person name="Myers G."/>
            <person name="Karagic N."/>
            <person name="Meyer A."/>
            <person name="Pippel M."/>
            <person name="Reichard M."/>
            <person name="Winkler S."/>
            <person name="Tracey A."/>
            <person name="Sims Y."/>
            <person name="Howe K."/>
            <person name="Rhie A."/>
            <person name="Formenti G."/>
            <person name="Durbin R."/>
            <person name="Fedrigo O."/>
            <person name="Jarvis E.D."/>
        </authorList>
    </citation>
    <scope>NUCLEOTIDE SEQUENCE [LARGE SCALE GENOMIC DNA]</scope>
</reference>
<sequence length="700" mass="77141">MPAVSLCLFLLPLHATASILSGWVESPGYPRGYPPDSSLNWSRCAPPGHVVALTLTHLDVEDSDGCEHDALEIFADGNQIDVLCGEKSFKDLDSMVNPMLLSSAKGCLSLSFHSDYSNTKRHTGFRGFYTLQDFDECEEDPDNGCTQFCHNYIGGYQCSCRPGYYLDTDEHTCTVSCTEDLSGSLRGVVSSPSWPHPYAEHARCSYTLSVEDHLQLLLHFTGDFDVEQRADGRCVDALTVETSAGTLGPFCGSVAPPSPLHTKAHHARVVFSADGQGSNKGFTLRYSVTPKTCPGIVTSKSTMTPQQTEYHHGDTVTVTCDPGSVLDTGDDAYKSSCQRTGEWSPVQHCEPVNCGQPDISDEVLKLVDKNPNTLFLDEIQFECESKYYKLEWDEKYICEASGKWTSVNGQQSFPKCIEVCGIPEEAPSSSGRIMGGRAAKLEEIPWQLLTKYPRRGGASLINDRWALTAAHVVDGYEESPITFFGGLIDALKGKEDEKDTVVMKTKKIIIHPNYVKGILGNERTNYDNDIALIRMSSRVKLGPTVLPVCLPDVDGGLKEQQVGGVSGWGAKETKDKTKINEKSQFLRYTEVTRLEQKKCEDTPSLPNNKRMVFTENMLCAGSDGKDSCRGDSGGPLFYPRLSSGNQKNRAHRLVGIVSWGSPCEVGNDSTKGYYTKVEKYLDWIMETMKREDQGEEQGGK</sequence>
<accession>A0A3P9ABN9</accession>
<evidence type="ECO:0000256" key="22">
    <source>
        <dbReference type="PROSITE-ProRule" id="PRU00302"/>
    </source>
</evidence>
<feature type="binding site" evidence="20">
    <location>
        <position position="61"/>
    </location>
    <ligand>
        <name>Ca(2+)</name>
        <dbReference type="ChEBI" id="CHEBI:29108"/>
        <label>1</label>
    </ligand>
</feature>
<dbReference type="SMART" id="SM00179">
    <property type="entry name" value="EGF_CA"/>
    <property type="match status" value="1"/>
</dbReference>
<feature type="binding site" evidence="20">
    <location>
        <position position="133"/>
    </location>
    <ligand>
        <name>Ca(2+)</name>
        <dbReference type="ChEBI" id="CHEBI:29108"/>
        <label>2</label>
    </ligand>
</feature>
<evidence type="ECO:0000256" key="21">
    <source>
        <dbReference type="PROSITE-ProRule" id="PRU00059"/>
    </source>
</evidence>
<feature type="binding site" evidence="20">
    <location>
        <position position="274"/>
    </location>
    <ligand>
        <name>Ca(2+)</name>
        <dbReference type="ChEBI" id="CHEBI:29108"/>
        <label>3</label>
    </ligand>
</feature>
<reference evidence="28" key="1">
    <citation type="journal article" date="2014" name="PLoS ONE">
        <title>The genome and linkage map of the northern pike (Esox lucius): conserved synteny revealed between the salmonid sister group and the Neoteleostei.</title>
        <authorList>
            <person name="Rondeau E.B."/>
            <person name="Minkley D.R."/>
            <person name="Leong J.S."/>
            <person name="Messmer A.M."/>
            <person name="Jantzen J.R."/>
            <person name="von Schalburg K.R."/>
            <person name="Lemon C."/>
            <person name="Bird N.H."/>
            <person name="Koop B.F."/>
        </authorList>
    </citation>
    <scope>NUCLEOTIDE SEQUENCE</scope>
</reference>
<feature type="disulfide bond" evidence="18">
    <location>
        <begin position="354"/>
        <end position="398"/>
    </location>
</feature>
<feature type="domain" description="Sushi" evidence="26">
    <location>
        <begin position="352"/>
        <end position="418"/>
    </location>
</feature>
<dbReference type="FunFam" id="2.40.10.10:FF:000054">
    <property type="entry name" value="Complement C1r subcomponent"/>
    <property type="match status" value="1"/>
</dbReference>
<dbReference type="InterPro" id="IPR000152">
    <property type="entry name" value="EGF-type_Asp/Asn_hydroxyl_site"/>
</dbReference>
<dbReference type="FunFam" id="2.10.70.10:FF:000016">
    <property type="entry name" value="Mannan-binding lectin serine protease 1"/>
    <property type="match status" value="1"/>
</dbReference>
<dbReference type="GeneTree" id="ENSGT00950000183084"/>
<feature type="disulfide bond" evidence="18">
    <location>
        <begin position="145"/>
        <end position="158"/>
    </location>
</feature>
<dbReference type="SMART" id="SM00181">
    <property type="entry name" value="EGF"/>
    <property type="match status" value="1"/>
</dbReference>
<dbReference type="SUPFAM" id="SSF57196">
    <property type="entry name" value="EGF/Laminin"/>
    <property type="match status" value="1"/>
</dbReference>
<dbReference type="Proteomes" id="UP000265140">
    <property type="component" value="Chromosome 20"/>
</dbReference>
<feature type="domain" description="CUB" evidence="24">
    <location>
        <begin position="177"/>
        <end position="289"/>
    </location>
</feature>
<keyword evidence="14 18" id="KW-1015">Disulfide bond</keyword>
<dbReference type="AlphaFoldDB" id="A0A3P9ABN9"/>
<feature type="domain" description="Peptidase S1" evidence="25">
    <location>
        <begin position="433"/>
        <end position="689"/>
    </location>
</feature>
<gene>
    <name evidence="27" type="primary">C1S</name>
</gene>
<evidence type="ECO:0000256" key="3">
    <source>
        <dbReference type="ARBA" id="ARBA00022536"/>
    </source>
</evidence>
<keyword evidence="20" id="KW-0106">Calcium</keyword>
<feature type="binding site" evidence="20">
    <location>
        <position position="236"/>
    </location>
    <ligand>
        <name>Ca(2+)</name>
        <dbReference type="ChEBI" id="CHEBI:29108"/>
        <label>3</label>
    </ligand>
</feature>
<proteinExistence type="predicted"/>
<keyword evidence="28" id="KW-1185">Reference proteome</keyword>
<evidence type="ECO:0000256" key="6">
    <source>
        <dbReference type="ARBA" id="ARBA00022670"/>
    </source>
</evidence>
<reference evidence="27" key="3">
    <citation type="submission" date="2025-08" db="UniProtKB">
        <authorList>
            <consortium name="Ensembl"/>
        </authorList>
    </citation>
    <scope>IDENTIFICATION</scope>
</reference>